<dbReference type="eggNOG" id="COG0394">
    <property type="taxonomic scope" value="Bacteria"/>
</dbReference>
<dbReference type="InterPro" id="IPR036196">
    <property type="entry name" value="Ptyr_pPase_sf"/>
</dbReference>
<evidence type="ECO:0000259" key="7">
    <source>
        <dbReference type="SMART" id="SM00226"/>
    </source>
</evidence>
<gene>
    <name evidence="8" type="ordered locus">Caka_0386</name>
</gene>
<feature type="domain" description="Phosphotyrosine protein phosphatase I" evidence="7">
    <location>
        <begin position="8"/>
        <end position="153"/>
    </location>
</feature>
<dbReference type="STRING" id="583355.Caka_0386"/>
<keyword evidence="3" id="KW-0378">Hydrolase</keyword>
<dbReference type="AlphaFoldDB" id="D5EMK5"/>
<dbReference type="EC" id="3.1.3.48" evidence="2"/>
<feature type="active site" description="Proton donor" evidence="6">
    <location>
        <position position="127"/>
    </location>
</feature>
<dbReference type="EMBL" id="CP001998">
    <property type="protein sequence ID" value="ADE53411.1"/>
    <property type="molecule type" value="Genomic_DNA"/>
</dbReference>
<dbReference type="InterPro" id="IPR017867">
    <property type="entry name" value="Tyr_phospatase_low_mol_wt"/>
</dbReference>
<feature type="active site" description="Nucleophile" evidence="6">
    <location>
        <position position="12"/>
    </location>
</feature>
<evidence type="ECO:0000256" key="3">
    <source>
        <dbReference type="ARBA" id="ARBA00022801"/>
    </source>
</evidence>
<evidence type="ECO:0000313" key="9">
    <source>
        <dbReference type="Proteomes" id="UP000000925"/>
    </source>
</evidence>
<dbReference type="Pfam" id="PF01451">
    <property type="entry name" value="LMWPc"/>
    <property type="match status" value="1"/>
</dbReference>
<proteinExistence type="inferred from homology"/>
<dbReference type="InterPro" id="IPR023485">
    <property type="entry name" value="Ptyr_pPase"/>
</dbReference>
<protein>
    <recommendedName>
        <fullName evidence="2">protein-tyrosine-phosphatase</fullName>
        <ecNumber evidence="2">3.1.3.48</ecNumber>
    </recommendedName>
</protein>
<evidence type="ECO:0000256" key="5">
    <source>
        <dbReference type="ARBA" id="ARBA00051722"/>
    </source>
</evidence>
<feature type="active site" evidence="6">
    <location>
        <position position="18"/>
    </location>
</feature>
<reference evidence="8 9" key="1">
    <citation type="journal article" date="2010" name="Stand. Genomic Sci.">
        <title>Complete genome sequence of Coraliomargarita akajimensis type strain (04OKA010-24).</title>
        <authorList>
            <person name="Mavromatis K."/>
            <person name="Abt B."/>
            <person name="Brambilla E."/>
            <person name="Lapidus A."/>
            <person name="Copeland A."/>
            <person name="Deshpande S."/>
            <person name="Nolan M."/>
            <person name="Lucas S."/>
            <person name="Tice H."/>
            <person name="Cheng J.F."/>
            <person name="Han C."/>
            <person name="Detter J.C."/>
            <person name="Woyke T."/>
            <person name="Goodwin L."/>
            <person name="Pitluck S."/>
            <person name="Held B."/>
            <person name="Brettin T."/>
            <person name="Tapia R."/>
            <person name="Ivanova N."/>
            <person name="Mikhailova N."/>
            <person name="Pati A."/>
            <person name="Liolios K."/>
            <person name="Chen A."/>
            <person name="Palaniappan K."/>
            <person name="Land M."/>
            <person name="Hauser L."/>
            <person name="Chang Y.J."/>
            <person name="Jeffries C.D."/>
            <person name="Rohde M."/>
            <person name="Goker M."/>
            <person name="Bristow J."/>
            <person name="Eisen J.A."/>
            <person name="Markowitz V."/>
            <person name="Hugenholtz P."/>
            <person name="Klenk H.P."/>
            <person name="Kyrpides N.C."/>
        </authorList>
    </citation>
    <scope>NUCLEOTIDE SEQUENCE [LARGE SCALE GENOMIC DNA]</scope>
    <source>
        <strain evidence="9">DSM 45221 / IAM 15411 / JCM 23193 / KCTC 12865</strain>
    </source>
</reference>
<evidence type="ECO:0000256" key="6">
    <source>
        <dbReference type="PIRSR" id="PIRSR617867-1"/>
    </source>
</evidence>
<dbReference type="KEGG" id="caa:Caka_0386"/>
<sequence>MQQQRDLIITLCTGNVCRSPMAEKLLQHALSAEDSPLKDMKVVSAGVAAGYGEPASTNSIRALQKVGLDLSKHKSQPLSQDLLDRAFAVFGMTQSHLDITYAYHDTIPQRMHLFREFMEGQSHEIPDPFGGPLPLYVDCLDSMVEAIPSLMSYLRSECRSTDS</sequence>
<evidence type="ECO:0000256" key="1">
    <source>
        <dbReference type="ARBA" id="ARBA00011063"/>
    </source>
</evidence>
<dbReference type="Gene3D" id="3.40.50.2300">
    <property type="match status" value="1"/>
</dbReference>
<keyword evidence="4" id="KW-0904">Protein phosphatase</keyword>
<comment type="catalytic activity">
    <reaction evidence="5">
        <text>O-phospho-L-tyrosyl-[protein] + H2O = L-tyrosyl-[protein] + phosphate</text>
        <dbReference type="Rhea" id="RHEA:10684"/>
        <dbReference type="Rhea" id="RHEA-COMP:10136"/>
        <dbReference type="Rhea" id="RHEA-COMP:20101"/>
        <dbReference type="ChEBI" id="CHEBI:15377"/>
        <dbReference type="ChEBI" id="CHEBI:43474"/>
        <dbReference type="ChEBI" id="CHEBI:46858"/>
        <dbReference type="ChEBI" id="CHEBI:61978"/>
        <dbReference type="EC" id="3.1.3.48"/>
    </reaction>
</comment>
<keyword evidence="9" id="KW-1185">Reference proteome</keyword>
<comment type="similarity">
    <text evidence="1">Belongs to the low molecular weight phosphotyrosine protein phosphatase family.</text>
</comment>
<dbReference type="RefSeq" id="WP_013042136.1">
    <property type="nucleotide sequence ID" value="NC_014008.1"/>
</dbReference>
<dbReference type="SUPFAM" id="SSF52788">
    <property type="entry name" value="Phosphotyrosine protein phosphatases I"/>
    <property type="match status" value="1"/>
</dbReference>
<dbReference type="OrthoDB" id="9784339at2"/>
<evidence type="ECO:0000313" key="8">
    <source>
        <dbReference type="EMBL" id="ADE53411.1"/>
    </source>
</evidence>
<dbReference type="SMART" id="SM00226">
    <property type="entry name" value="LMWPc"/>
    <property type="match status" value="1"/>
</dbReference>
<evidence type="ECO:0000256" key="2">
    <source>
        <dbReference type="ARBA" id="ARBA00013064"/>
    </source>
</evidence>
<accession>D5EMK5</accession>
<dbReference type="InterPro" id="IPR050438">
    <property type="entry name" value="LMW_PTPase"/>
</dbReference>
<evidence type="ECO:0000256" key="4">
    <source>
        <dbReference type="ARBA" id="ARBA00022912"/>
    </source>
</evidence>
<dbReference type="PANTHER" id="PTHR11717:SF31">
    <property type="entry name" value="LOW MOLECULAR WEIGHT PROTEIN-TYROSINE-PHOSPHATASE ETP-RELATED"/>
    <property type="match status" value="1"/>
</dbReference>
<dbReference type="Proteomes" id="UP000000925">
    <property type="component" value="Chromosome"/>
</dbReference>
<dbReference type="PRINTS" id="PR00719">
    <property type="entry name" value="LMWPTPASE"/>
</dbReference>
<organism evidence="8 9">
    <name type="scientific">Coraliomargarita akajimensis (strain DSM 45221 / IAM 15411 / JCM 23193 / KCTC 12865 / 04OKA010-24)</name>
    <dbReference type="NCBI Taxonomy" id="583355"/>
    <lineage>
        <taxon>Bacteria</taxon>
        <taxon>Pseudomonadati</taxon>
        <taxon>Verrucomicrobiota</taxon>
        <taxon>Opitutia</taxon>
        <taxon>Puniceicoccales</taxon>
        <taxon>Coraliomargaritaceae</taxon>
        <taxon>Coraliomargarita</taxon>
    </lineage>
</organism>
<dbReference type="PANTHER" id="PTHR11717">
    <property type="entry name" value="LOW MOLECULAR WEIGHT PROTEIN TYROSINE PHOSPHATASE"/>
    <property type="match status" value="1"/>
</dbReference>
<dbReference type="HOGENOM" id="CLU_071415_2_1_0"/>
<dbReference type="GO" id="GO:0004725">
    <property type="term" value="F:protein tyrosine phosphatase activity"/>
    <property type="evidence" value="ECO:0007669"/>
    <property type="project" value="UniProtKB-EC"/>
</dbReference>
<name>D5EMK5_CORAD</name>